<sequence length="511" mass="58791">MLNRTLRSSIVAVRHFMAEAHVETKAATARVEKSSSGGRDTLGRRLMSLVFPKRSAVIAIRKWKEEGHKVRKYELNRIVRELRKLKRYKHALEICEWMTLQQDMKLLPGDYAVHLDLIAKVRGLNSAEKFFEDLPDQMTGHPTCTALLHTYVQNKLSDKAEALMAKMSQCGYMKHPLAYNHMLSLYVSNGQFDKVPEVIQELKSNTSPDVVTYNLWLTVCASQSDVETAEKVFLELKKAKLNPDWVTFSTLTNLYIKSLLTEKAAVTLKEMEKIASRKNRAAYSSLLSLHTNIGDEDGVWRIWKKMKSCFRKMNDAEYTCMLSSLVKLKEFEEAEKLYTEWESVSETHDARVSNILLAAYINKDQMEMAETFHNRMVQNGIKPCYSTWELLTWGFLKQKHTEKVLDNFKKAVGSVKRWDPDKRLIGEVFNRLKEEGNIKGAEELLVFLRNAGHVSTEIYNSVLRTYAEAGKMPLIVAERMENDNVQLDEETRRLIKLTSTMCVSEVPSIRS</sequence>
<dbReference type="PROSITE" id="PS51375">
    <property type="entry name" value="PPR"/>
    <property type="match status" value="2"/>
</dbReference>
<evidence type="ECO:0000313" key="5">
    <source>
        <dbReference type="Proteomes" id="UP000327085"/>
    </source>
</evidence>
<dbReference type="Pfam" id="PF13041">
    <property type="entry name" value="PPR_2"/>
    <property type="match status" value="1"/>
</dbReference>
<reference evidence="5" key="1">
    <citation type="journal article" date="2020" name="Plant J.">
        <title>Transposons played a major role in the diversification between the closely related almond and peach genomes: results from the almond genome sequence.</title>
        <authorList>
            <person name="Alioto T."/>
            <person name="Alexiou K.G."/>
            <person name="Bardil A."/>
            <person name="Barteri F."/>
            <person name="Castanera R."/>
            <person name="Cruz F."/>
            <person name="Dhingra A."/>
            <person name="Duval H."/>
            <person name="Fernandez I Marti A."/>
            <person name="Frias L."/>
            <person name="Galan B."/>
            <person name="Garcia J.L."/>
            <person name="Howad W."/>
            <person name="Gomez-Garrido J."/>
            <person name="Gut M."/>
            <person name="Julca I."/>
            <person name="Morata J."/>
            <person name="Puigdomenech P."/>
            <person name="Ribeca P."/>
            <person name="Rubio Cabetas M.J."/>
            <person name="Vlasova A."/>
            <person name="Wirthensohn M."/>
            <person name="Garcia-Mas J."/>
            <person name="Gabaldon T."/>
            <person name="Casacuberta J.M."/>
            <person name="Arus P."/>
        </authorList>
    </citation>
    <scope>NUCLEOTIDE SEQUENCE [LARGE SCALE GENOMIC DNA]</scope>
    <source>
        <strain evidence="5">cv. Texas</strain>
    </source>
</reference>
<evidence type="ECO:0000256" key="1">
    <source>
        <dbReference type="ARBA" id="ARBA00007626"/>
    </source>
</evidence>
<evidence type="ECO:0000256" key="2">
    <source>
        <dbReference type="ARBA" id="ARBA00022737"/>
    </source>
</evidence>
<comment type="similarity">
    <text evidence="1">Belongs to the PPR family. P subfamily.</text>
</comment>
<accession>A0A5E4EE74</accession>
<dbReference type="Gramene" id="VVA13974">
    <property type="protein sequence ID" value="VVA13974"/>
    <property type="gene ID" value="Prudul26B032652"/>
</dbReference>
<dbReference type="Proteomes" id="UP000327085">
    <property type="component" value="Chromosome 8"/>
</dbReference>
<feature type="repeat" description="PPR" evidence="3">
    <location>
        <begin position="349"/>
        <end position="383"/>
    </location>
</feature>
<dbReference type="GO" id="GO:0008380">
    <property type="term" value="P:RNA splicing"/>
    <property type="evidence" value="ECO:0007669"/>
    <property type="project" value="EnsemblPlants"/>
</dbReference>
<dbReference type="PANTHER" id="PTHR45717:SF45">
    <property type="entry name" value="OS12G0527900 PROTEIN"/>
    <property type="match status" value="1"/>
</dbReference>
<dbReference type="GO" id="GO:0000963">
    <property type="term" value="P:mitochondrial RNA processing"/>
    <property type="evidence" value="ECO:0007669"/>
    <property type="project" value="EnsemblPlants"/>
</dbReference>
<dbReference type="EMBL" id="CABIKO010000009">
    <property type="protein sequence ID" value="VVA13974.1"/>
    <property type="molecule type" value="Genomic_DNA"/>
</dbReference>
<dbReference type="GO" id="GO:0005739">
    <property type="term" value="C:mitochondrion"/>
    <property type="evidence" value="ECO:0007669"/>
    <property type="project" value="EnsemblPlants"/>
</dbReference>
<dbReference type="OMA" id="EICEWMT"/>
<keyword evidence="2" id="KW-0677">Repeat</keyword>
<dbReference type="FunFam" id="1.25.40.10:FF:000253">
    <property type="entry name" value="Pentatricopeptide repeat-containing protein"/>
    <property type="match status" value="1"/>
</dbReference>
<dbReference type="GO" id="GO:0003729">
    <property type="term" value="F:mRNA binding"/>
    <property type="evidence" value="ECO:0007669"/>
    <property type="project" value="UniProtKB-ARBA"/>
</dbReference>
<organism evidence="4 5">
    <name type="scientific">Prunus dulcis</name>
    <name type="common">Almond</name>
    <name type="synonym">Amygdalus dulcis</name>
    <dbReference type="NCBI Taxonomy" id="3755"/>
    <lineage>
        <taxon>Eukaryota</taxon>
        <taxon>Viridiplantae</taxon>
        <taxon>Streptophyta</taxon>
        <taxon>Embryophyta</taxon>
        <taxon>Tracheophyta</taxon>
        <taxon>Spermatophyta</taxon>
        <taxon>Magnoliopsida</taxon>
        <taxon>eudicotyledons</taxon>
        <taxon>Gunneridae</taxon>
        <taxon>Pentapetalae</taxon>
        <taxon>rosids</taxon>
        <taxon>fabids</taxon>
        <taxon>Rosales</taxon>
        <taxon>Rosaceae</taxon>
        <taxon>Amygdaloideae</taxon>
        <taxon>Amygdaleae</taxon>
        <taxon>Prunus</taxon>
    </lineage>
</organism>
<dbReference type="AlphaFoldDB" id="A0A5E4EE74"/>
<dbReference type="InterPro" id="IPR011990">
    <property type="entry name" value="TPR-like_helical_dom_sf"/>
</dbReference>
<proteinExistence type="inferred from homology"/>
<gene>
    <name evidence="4" type="ORF">ALMOND_2B032652</name>
</gene>
<evidence type="ECO:0000313" key="4">
    <source>
        <dbReference type="EMBL" id="VVA13974.1"/>
    </source>
</evidence>
<evidence type="ECO:0000256" key="3">
    <source>
        <dbReference type="PROSITE-ProRule" id="PRU00708"/>
    </source>
</evidence>
<dbReference type="GO" id="GO:1903427">
    <property type="term" value="P:negative regulation of reactive oxygen species biosynthetic process"/>
    <property type="evidence" value="ECO:0007669"/>
    <property type="project" value="EnsemblPlants"/>
</dbReference>
<dbReference type="FunCoup" id="A0A5E4EE74">
    <property type="interactions" value="1272"/>
</dbReference>
<dbReference type="InterPro" id="IPR002885">
    <property type="entry name" value="PPR_rpt"/>
</dbReference>
<feature type="repeat" description="PPR" evidence="3">
    <location>
        <begin position="209"/>
        <end position="243"/>
    </location>
</feature>
<protein>
    <submittedName>
        <fullName evidence="4">PREDICTED: pentatricopeptide repeat-containing</fullName>
    </submittedName>
</protein>
<dbReference type="InParanoid" id="A0A5E4EE74"/>
<dbReference type="FunFam" id="1.25.40.10:FF:000651">
    <property type="entry name" value="Pentatricopeptide repeat-containing protein mitochondrial"/>
    <property type="match status" value="1"/>
</dbReference>
<dbReference type="NCBIfam" id="TIGR00756">
    <property type="entry name" value="PPR"/>
    <property type="match status" value="2"/>
</dbReference>
<dbReference type="Gene3D" id="1.25.40.10">
    <property type="entry name" value="Tetratricopeptide repeat domain"/>
    <property type="match status" value="2"/>
</dbReference>
<dbReference type="PANTHER" id="PTHR45717">
    <property type="entry name" value="OS12G0527900 PROTEIN"/>
    <property type="match status" value="1"/>
</dbReference>
<dbReference type="Pfam" id="PF01535">
    <property type="entry name" value="PPR"/>
    <property type="match status" value="5"/>
</dbReference>
<name>A0A5E4EE74_PRUDU</name>